<feature type="transmembrane region" description="Helical" evidence="1">
    <location>
        <begin position="63"/>
        <end position="82"/>
    </location>
</feature>
<name>A0AAP4WWB7_9GAMM</name>
<dbReference type="EMBL" id="JAUORK010000002">
    <property type="protein sequence ID" value="MDO6670957.1"/>
    <property type="molecule type" value="Genomic_DNA"/>
</dbReference>
<evidence type="ECO:0000256" key="1">
    <source>
        <dbReference type="SAM" id="Phobius"/>
    </source>
</evidence>
<feature type="transmembrane region" description="Helical" evidence="1">
    <location>
        <begin position="32"/>
        <end position="51"/>
    </location>
</feature>
<comment type="caution">
    <text evidence="2">The sequence shown here is derived from an EMBL/GenBank/DDBJ whole genome shotgun (WGS) entry which is preliminary data.</text>
</comment>
<feature type="transmembrane region" description="Helical" evidence="1">
    <location>
        <begin position="119"/>
        <end position="143"/>
    </location>
</feature>
<sequence>MEAEWLRGVLRLINAMVLGIVVSLYAPGSLVMAVVGFAIVTVLLVSIHLPLRTLWGRALMARVPETLSGLMVALLFVGHDVATKPVAILLGVMMAILLIVVAGWRVLALAGRFLSESAFVIAHRLLGTWLVAISVMTLTFIVMQW</sequence>
<keyword evidence="1" id="KW-1133">Transmembrane helix</keyword>
<accession>A0AAP4WWB7</accession>
<gene>
    <name evidence="2" type="ORF">Q4535_02380</name>
</gene>
<dbReference type="RefSeq" id="WP_303592802.1">
    <property type="nucleotide sequence ID" value="NZ_JAUORK010000002.1"/>
</dbReference>
<keyword evidence="1" id="KW-0812">Transmembrane</keyword>
<evidence type="ECO:0000313" key="3">
    <source>
        <dbReference type="Proteomes" id="UP001170481"/>
    </source>
</evidence>
<organism evidence="2 3">
    <name type="scientific">Cobetia amphilecti</name>
    <dbReference type="NCBI Taxonomy" id="1055104"/>
    <lineage>
        <taxon>Bacteria</taxon>
        <taxon>Pseudomonadati</taxon>
        <taxon>Pseudomonadota</taxon>
        <taxon>Gammaproteobacteria</taxon>
        <taxon>Oceanospirillales</taxon>
        <taxon>Halomonadaceae</taxon>
        <taxon>Cobetia</taxon>
    </lineage>
</organism>
<protein>
    <submittedName>
        <fullName evidence="2">Uncharacterized protein</fullName>
    </submittedName>
</protein>
<feature type="transmembrane region" description="Helical" evidence="1">
    <location>
        <begin position="88"/>
        <end position="107"/>
    </location>
</feature>
<keyword evidence="1" id="KW-0472">Membrane</keyword>
<proteinExistence type="predicted"/>
<dbReference type="Proteomes" id="UP001170481">
    <property type="component" value="Unassembled WGS sequence"/>
</dbReference>
<evidence type="ECO:0000313" key="2">
    <source>
        <dbReference type="EMBL" id="MDO6670957.1"/>
    </source>
</evidence>
<reference evidence="2" key="1">
    <citation type="submission" date="2023-07" db="EMBL/GenBank/DDBJ databases">
        <title>Genome content predicts the carbon catabolic preferences of heterotrophic bacteria.</title>
        <authorList>
            <person name="Gralka M."/>
        </authorList>
    </citation>
    <scope>NUCLEOTIDE SEQUENCE</scope>
    <source>
        <strain evidence="2">C2R13</strain>
    </source>
</reference>
<dbReference type="AlphaFoldDB" id="A0AAP4WWB7"/>